<name>A0A9X1BAB5_9GAMM</name>
<feature type="compositionally biased region" description="Low complexity" evidence="1">
    <location>
        <begin position="1"/>
        <end position="23"/>
    </location>
</feature>
<proteinExistence type="predicted"/>
<dbReference type="Pfam" id="PF07693">
    <property type="entry name" value="KAP_NTPase"/>
    <property type="match status" value="1"/>
</dbReference>
<dbReference type="EMBL" id="NRSD01000041">
    <property type="protein sequence ID" value="MBK1646849.1"/>
    <property type="molecule type" value="Genomic_DNA"/>
</dbReference>
<dbReference type="InterPro" id="IPR052754">
    <property type="entry name" value="NTPase_KAP_P-loop"/>
</dbReference>
<evidence type="ECO:0000313" key="3">
    <source>
        <dbReference type="EMBL" id="MBK1646849.1"/>
    </source>
</evidence>
<dbReference type="Gene3D" id="3.40.50.300">
    <property type="entry name" value="P-loop containing nucleotide triphosphate hydrolases"/>
    <property type="match status" value="1"/>
</dbReference>
<dbReference type="SUPFAM" id="SSF52540">
    <property type="entry name" value="P-loop containing nucleoside triphosphate hydrolases"/>
    <property type="match status" value="1"/>
</dbReference>
<dbReference type="InterPro" id="IPR011646">
    <property type="entry name" value="KAP_P-loop"/>
</dbReference>
<feature type="domain" description="KAP NTPase" evidence="2">
    <location>
        <begin position="135"/>
        <end position="425"/>
    </location>
</feature>
<evidence type="ECO:0000256" key="1">
    <source>
        <dbReference type="SAM" id="MobiDB-lite"/>
    </source>
</evidence>
<dbReference type="AlphaFoldDB" id="A0A9X1BAB5"/>
<reference evidence="3 4" key="1">
    <citation type="journal article" date="2020" name="Microorganisms">
        <title>Osmotic Adaptation and Compatible Solute Biosynthesis of Phototrophic Bacteria as Revealed from Genome Analyses.</title>
        <authorList>
            <person name="Imhoff J.F."/>
            <person name="Rahn T."/>
            <person name="Kunzel S."/>
            <person name="Keller A."/>
            <person name="Neulinger S.C."/>
        </authorList>
    </citation>
    <scope>NUCLEOTIDE SEQUENCE [LARGE SCALE GENOMIC DNA]</scope>
    <source>
        <strain evidence="3 4">DSM 21303</strain>
    </source>
</reference>
<evidence type="ECO:0000259" key="2">
    <source>
        <dbReference type="Pfam" id="PF07693"/>
    </source>
</evidence>
<dbReference type="PANTHER" id="PTHR22674">
    <property type="entry name" value="NTPASE, KAP FAMILY P-LOOP DOMAIN-CONTAINING 1"/>
    <property type="match status" value="1"/>
</dbReference>
<feature type="region of interest" description="Disordered" evidence="1">
    <location>
        <begin position="1"/>
        <end position="31"/>
    </location>
</feature>
<comment type="caution">
    <text evidence="3">The sequence shown here is derived from an EMBL/GenBank/DDBJ whole genome shotgun (WGS) entry which is preliminary data.</text>
</comment>
<evidence type="ECO:0000313" key="4">
    <source>
        <dbReference type="Proteomes" id="UP001138802"/>
    </source>
</evidence>
<organism evidence="3 4">
    <name type="scientific">Thiocapsa imhoffii</name>
    <dbReference type="NCBI Taxonomy" id="382777"/>
    <lineage>
        <taxon>Bacteria</taxon>
        <taxon>Pseudomonadati</taxon>
        <taxon>Pseudomonadota</taxon>
        <taxon>Gammaproteobacteria</taxon>
        <taxon>Chromatiales</taxon>
        <taxon>Chromatiaceae</taxon>
        <taxon>Thiocapsa</taxon>
    </lineage>
</organism>
<sequence>MNVHTSSLSTASFRSLSMSPSRSGWCAAASPSRETKSRRSCIPLSPDWRHSRGRRCPTVDASRANLDHVRPDGGVHGSERCYSIRTRRPFIARDGGEERAFISYLTLTNERNLLMASITDTPITSIAQDLLQIKTYSDALSEFIAESDTPITIGLQGEWGTGKTSLMAILLENLSCQNIATSWVNTWEHSLFRTSKEVTPKVLKSMLEQLEKSCRDRGVWENTDEIDKAIKKVGRILGNVANQMITMQTGLDVLGAANLKSHQAEGDIAEIKKDITLIIQRLVSSAENPIEKVVFFVDDLDRIPPTVAVELLEALKNIFDIPYCVFVLAIDYDVVVKGLESKFGPKTDKNEREFRSFFDKIIQVPFSMPVGIYSMKTFLVEKLKNLGVSVAAGDGAKYAEIVRFTTGSNPRSLKRYLNSFSLTNKVRARQSDENAVSNDLMLFALLGIQVSFPQIFRLISQEPNYVEWDNALAAKRNIDLEQIEQQLNVHKGNELVDELWEKIVWATCQSDPYLKVRSLEILELMKLLREEFADNLSEQVERALDYAAITSVDDDAEAKLSTQKIGHKTVFNSLEDKLEQLARNQVPEQAIAVYRSLVERFMAEKNQYPNLSITIAKTQTSISNTDIRQGKVILYISNPGKRDHAPNIGLVGKFVGPCYPTVLQAITARGEIDESKLESLVFKDKWGSMGIKAKLRQEVSAELYKEVFDLLVEHVIGCCAKGFDAVERTVPVSLVDDQ</sequence>
<accession>A0A9X1BAB5</accession>
<dbReference type="PANTHER" id="PTHR22674:SF6">
    <property type="entry name" value="NTPASE KAP FAMILY P-LOOP DOMAIN-CONTAINING PROTEIN 1"/>
    <property type="match status" value="1"/>
</dbReference>
<protein>
    <recommendedName>
        <fullName evidence="2">KAP NTPase domain-containing protein</fullName>
    </recommendedName>
</protein>
<keyword evidence="4" id="KW-1185">Reference proteome</keyword>
<dbReference type="InterPro" id="IPR027417">
    <property type="entry name" value="P-loop_NTPase"/>
</dbReference>
<gene>
    <name evidence="3" type="ORF">CKO25_19885</name>
</gene>
<dbReference type="Proteomes" id="UP001138802">
    <property type="component" value="Unassembled WGS sequence"/>
</dbReference>